<dbReference type="Gene3D" id="2.60.120.200">
    <property type="match status" value="1"/>
</dbReference>
<sequence length="291" mass="31691">MKKLTLTLLVVVFYHTSFSQILTENFNDITSLSGAGWSFLNLSSQPGTTNWFQGIGNIFPAYAGANSSYIAANFQNHANNGTISNWMILPVTTVNNGDQINFFTRGPVGSNYPDRLQVRMSIDGGSSTNPTNSSDLGSYTTLLLDINPTLAIGGYPEAWTEQLINISGLASTTDVRIAFRYFANDAGPNGANSNYIGIDEIEVSSPPLSVNDIRLSNVTHYYDKQQSSLNLESKNYLLSGAKIYSLTGQEVLSKKLSGYTERINLNAISQGLYVVKIEVIGGTKLIKLVKE</sequence>
<dbReference type="InterPro" id="IPR026444">
    <property type="entry name" value="Secre_tail"/>
</dbReference>
<protein>
    <submittedName>
        <fullName evidence="3">Choice-of-anchor J domain-containing protein</fullName>
    </submittedName>
</protein>
<evidence type="ECO:0000313" key="3">
    <source>
        <dbReference type="EMBL" id="XBG60569.1"/>
    </source>
</evidence>
<gene>
    <name evidence="3" type="ORF">ABGB03_11950</name>
</gene>
<keyword evidence="1 2" id="KW-0732">Signal</keyword>
<dbReference type="EMBL" id="CP157199">
    <property type="protein sequence ID" value="XBG60569.1"/>
    <property type="molecule type" value="Genomic_DNA"/>
</dbReference>
<proteinExistence type="predicted"/>
<feature type="signal peptide" evidence="2">
    <location>
        <begin position="1"/>
        <end position="19"/>
    </location>
</feature>
<name>A0AAU7BRI6_9FLAO</name>
<dbReference type="NCBIfam" id="NF038128">
    <property type="entry name" value="choice_anch_J"/>
    <property type="match status" value="1"/>
</dbReference>
<dbReference type="AlphaFoldDB" id="A0AAU7BRI6"/>
<evidence type="ECO:0000256" key="2">
    <source>
        <dbReference type="SAM" id="SignalP"/>
    </source>
</evidence>
<organism evidence="3">
    <name type="scientific">Pontimicrobium sp. SW4</name>
    <dbReference type="NCBI Taxonomy" id="3153519"/>
    <lineage>
        <taxon>Bacteria</taxon>
        <taxon>Pseudomonadati</taxon>
        <taxon>Bacteroidota</taxon>
        <taxon>Flavobacteriia</taxon>
        <taxon>Flavobacteriales</taxon>
        <taxon>Flavobacteriaceae</taxon>
        <taxon>Pontimicrobium</taxon>
    </lineage>
</organism>
<reference evidence="3" key="1">
    <citation type="submission" date="2024-05" db="EMBL/GenBank/DDBJ databases">
        <title>Pontimicrobium maritimus sp. nov., isolated form sea water.</title>
        <authorList>
            <person name="Muhammad N."/>
            <person name="Vuong T.Q."/>
            <person name="Han H.L."/>
            <person name="Kim S.-G."/>
        </authorList>
    </citation>
    <scope>NUCLEOTIDE SEQUENCE</scope>
    <source>
        <strain evidence="3">SW4</strain>
    </source>
</reference>
<feature type="chain" id="PRO_5043873623" evidence="2">
    <location>
        <begin position="20"/>
        <end position="291"/>
    </location>
</feature>
<dbReference type="NCBIfam" id="TIGR04183">
    <property type="entry name" value="Por_Secre_tail"/>
    <property type="match status" value="1"/>
</dbReference>
<accession>A0AAU7BRI6</accession>
<evidence type="ECO:0000256" key="1">
    <source>
        <dbReference type="ARBA" id="ARBA00022729"/>
    </source>
</evidence>
<dbReference type="RefSeq" id="WP_347922799.1">
    <property type="nucleotide sequence ID" value="NZ_CP157199.1"/>
</dbReference>